<organism evidence="1 2">
    <name type="scientific">Bauhinia variegata</name>
    <name type="common">Purple orchid tree</name>
    <name type="synonym">Phanera variegata</name>
    <dbReference type="NCBI Taxonomy" id="167791"/>
    <lineage>
        <taxon>Eukaryota</taxon>
        <taxon>Viridiplantae</taxon>
        <taxon>Streptophyta</taxon>
        <taxon>Embryophyta</taxon>
        <taxon>Tracheophyta</taxon>
        <taxon>Spermatophyta</taxon>
        <taxon>Magnoliopsida</taxon>
        <taxon>eudicotyledons</taxon>
        <taxon>Gunneridae</taxon>
        <taxon>Pentapetalae</taxon>
        <taxon>rosids</taxon>
        <taxon>fabids</taxon>
        <taxon>Fabales</taxon>
        <taxon>Fabaceae</taxon>
        <taxon>Cercidoideae</taxon>
        <taxon>Cercideae</taxon>
        <taxon>Bauhiniinae</taxon>
        <taxon>Bauhinia</taxon>
    </lineage>
</organism>
<keyword evidence="2" id="KW-1185">Reference proteome</keyword>
<evidence type="ECO:0000313" key="2">
    <source>
        <dbReference type="Proteomes" id="UP000828941"/>
    </source>
</evidence>
<evidence type="ECO:0000313" key="1">
    <source>
        <dbReference type="EMBL" id="KAI4343886.1"/>
    </source>
</evidence>
<name>A0ACB9P6C8_BAUVA</name>
<reference evidence="1 2" key="1">
    <citation type="journal article" date="2022" name="DNA Res.">
        <title>Chromosomal-level genome assembly of the orchid tree Bauhinia variegata (Leguminosae; Cercidoideae) supports the allotetraploid origin hypothesis of Bauhinia.</title>
        <authorList>
            <person name="Zhong Y."/>
            <person name="Chen Y."/>
            <person name="Zheng D."/>
            <person name="Pang J."/>
            <person name="Liu Y."/>
            <person name="Luo S."/>
            <person name="Meng S."/>
            <person name="Qian L."/>
            <person name="Wei D."/>
            <person name="Dai S."/>
            <person name="Zhou R."/>
        </authorList>
    </citation>
    <scope>NUCLEOTIDE SEQUENCE [LARGE SCALE GENOMIC DNA]</scope>
    <source>
        <strain evidence="1">BV-YZ2020</strain>
    </source>
</reference>
<accession>A0ACB9P6C8</accession>
<gene>
    <name evidence="1" type="ORF">L6164_011183</name>
</gene>
<sequence length="100" mass="11360">MFCHVKRRNQNFGTLNRLSMTSKLKLLTWTQSGAPKEHATKNRHLKRKSTKATRTCGQESNSKADVAPTSDLNGSKSNTTYLHCQLRSKPQTERAKRTKT</sequence>
<proteinExistence type="predicted"/>
<comment type="caution">
    <text evidence="1">The sequence shown here is derived from an EMBL/GenBank/DDBJ whole genome shotgun (WGS) entry which is preliminary data.</text>
</comment>
<protein>
    <submittedName>
        <fullName evidence="1">Uncharacterized protein</fullName>
    </submittedName>
</protein>
<dbReference type="Proteomes" id="UP000828941">
    <property type="component" value="Chromosome 5"/>
</dbReference>
<dbReference type="EMBL" id="CM039430">
    <property type="protein sequence ID" value="KAI4343886.1"/>
    <property type="molecule type" value="Genomic_DNA"/>
</dbReference>